<keyword evidence="5" id="KW-0456">Lyase</keyword>
<evidence type="ECO:0000256" key="5">
    <source>
        <dbReference type="ARBA" id="ARBA00023239"/>
    </source>
</evidence>
<keyword evidence="6" id="KW-0961">Cell wall biogenesis/degradation</keyword>
<evidence type="ECO:0000256" key="7">
    <source>
        <dbReference type="SAM" id="Phobius"/>
    </source>
</evidence>
<keyword evidence="4 7" id="KW-0472">Membrane</keyword>
<evidence type="ECO:0000256" key="2">
    <source>
        <dbReference type="ARBA" id="ARBA00022692"/>
    </source>
</evidence>
<evidence type="ECO:0008006" key="9">
    <source>
        <dbReference type="Google" id="ProtNLM"/>
    </source>
</evidence>
<feature type="transmembrane region" description="Helical" evidence="7">
    <location>
        <begin position="9"/>
        <end position="29"/>
    </location>
</feature>
<dbReference type="Gene3D" id="3.30.160.60">
    <property type="entry name" value="Classic Zinc Finger"/>
    <property type="match status" value="1"/>
</dbReference>
<name>A0A381XFC8_9ZZZZ</name>
<dbReference type="PANTHER" id="PTHR30518:SF2">
    <property type="entry name" value="ENDOLYTIC MUREIN TRANSGLYCOSYLASE"/>
    <property type="match status" value="1"/>
</dbReference>
<organism evidence="8">
    <name type="scientific">marine metagenome</name>
    <dbReference type="NCBI Taxonomy" id="408172"/>
    <lineage>
        <taxon>unclassified sequences</taxon>
        <taxon>metagenomes</taxon>
        <taxon>ecological metagenomes</taxon>
    </lineage>
</organism>
<dbReference type="Gene3D" id="3.30.1490.480">
    <property type="entry name" value="Endolytic murein transglycosylase"/>
    <property type="match status" value="1"/>
</dbReference>
<dbReference type="NCBIfam" id="TIGR00247">
    <property type="entry name" value="endolytic transglycosylase MltG"/>
    <property type="match status" value="1"/>
</dbReference>
<keyword evidence="3 7" id="KW-1133">Transmembrane helix</keyword>
<accession>A0A381XFC8</accession>
<proteinExistence type="inferred from homology"/>
<evidence type="ECO:0000256" key="3">
    <source>
        <dbReference type="ARBA" id="ARBA00022989"/>
    </source>
</evidence>
<dbReference type="CDD" id="cd08010">
    <property type="entry name" value="MltG_like"/>
    <property type="match status" value="1"/>
</dbReference>
<dbReference type="GO" id="GO:0071555">
    <property type="term" value="P:cell wall organization"/>
    <property type="evidence" value="ECO:0007669"/>
    <property type="project" value="UniProtKB-KW"/>
</dbReference>
<protein>
    <recommendedName>
        <fullName evidence="9">Endolytic murein transglycosylase</fullName>
    </recommendedName>
</protein>
<keyword evidence="1" id="KW-1003">Cell membrane</keyword>
<gene>
    <name evidence="8" type="ORF">METZ01_LOCUS115827</name>
</gene>
<dbReference type="Pfam" id="PF02618">
    <property type="entry name" value="YceG"/>
    <property type="match status" value="1"/>
</dbReference>
<reference evidence="8" key="1">
    <citation type="submission" date="2018-05" db="EMBL/GenBank/DDBJ databases">
        <authorList>
            <person name="Lanie J.A."/>
            <person name="Ng W.-L."/>
            <person name="Kazmierczak K.M."/>
            <person name="Andrzejewski T.M."/>
            <person name="Davidsen T.M."/>
            <person name="Wayne K.J."/>
            <person name="Tettelin H."/>
            <person name="Glass J.I."/>
            <person name="Rusch D."/>
            <person name="Podicherti R."/>
            <person name="Tsui H.-C.T."/>
            <person name="Winkler M.E."/>
        </authorList>
    </citation>
    <scope>NUCLEOTIDE SEQUENCE</scope>
</reference>
<evidence type="ECO:0000256" key="4">
    <source>
        <dbReference type="ARBA" id="ARBA00023136"/>
    </source>
</evidence>
<dbReference type="GO" id="GO:0016829">
    <property type="term" value="F:lyase activity"/>
    <property type="evidence" value="ECO:0007669"/>
    <property type="project" value="UniProtKB-KW"/>
</dbReference>
<dbReference type="HAMAP" id="MF_02065">
    <property type="entry name" value="MltG"/>
    <property type="match status" value="1"/>
</dbReference>
<evidence type="ECO:0000256" key="6">
    <source>
        <dbReference type="ARBA" id="ARBA00023316"/>
    </source>
</evidence>
<evidence type="ECO:0000256" key="1">
    <source>
        <dbReference type="ARBA" id="ARBA00022475"/>
    </source>
</evidence>
<evidence type="ECO:0000313" key="8">
    <source>
        <dbReference type="EMBL" id="SVA62973.1"/>
    </source>
</evidence>
<keyword evidence="2 7" id="KW-0812">Transmembrane</keyword>
<dbReference type="AlphaFoldDB" id="A0A381XFC8"/>
<dbReference type="InterPro" id="IPR003770">
    <property type="entry name" value="MLTG-like"/>
</dbReference>
<dbReference type="PANTHER" id="PTHR30518">
    <property type="entry name" value="ENDOLYTIC MUREIN TRANSGLYCOSYLASE"/>
    <property type="match status" value="1"/>
</dbReference>
<dbReference type="EMBL" id="UINC01014838">
    <property type="protein sequence ID" value="SVA62973.1"/>
    <property type="molecule type" value="Genomic_DNA"/>
</dbReference>
<sequence>MKSPIKPNLFPLFVGLILFVWVLSGFFYYQISSPAGDSTQAVTISIPPGATLKQISDDLKDHNLIKNASAFRLLASIRKKQTHIQVGEYELNQSMLPIDILKAITSGKTVLHPITIPEGYRIIEIAELLAQKISIDKEEFIKESRNKDLIKTLNITSGSLEGYLFPETYHFSKHTTEQKVIRTMLNTFQQQIANQKILEQLQNSDMSLHEVITLASLIEKETGMNDERKHISSVFHNRLRKNMRLQTDPTVIYAIEEFDGNIRKKDLDIDSPYNTYRYKGLPPGPIASPGIESIVAALNPITSNHLYFVSRKDGSHHFSSNLREHNRAVQKYQLRKVTRH</sequence>